<accession>A0A120KMY0</accession>
<reference evidence="4" key="1">
    <citation type="submission" date="2016-02" db="EMBL/GenBank/DDBJ databases">
        <authorList>
            <person name="Holder M.E."/>
            <person name="Ajami N.J."/>
            <person name="Petrosino J.F."/>
        </authorList>
    </citation>
    <scope>NUCLEOTIDE SEQUENCE [LARGE SCALE GENOMIC DNA]</scope>
    <source>
        <strain evidence="4">DSM 12838</strain>
    </source>
</reference>
<evidence type="ECO:0000313" key="3">
    <source>
        <dbReference type="EMBL" id="AMD92431.1"/>
    </source>
</evidence>
<dbReference type="KEGG" id="doa:AXF15_04435"/>
<dbReference type="AlphaFoldDB" id="A0A120KMY0"/>
<organism evidence="3 4">
    <name type="scientific">Desulfomicrobium orale DSM 12838</name>
    <dbReference type="NCBI Taxonomy" id="888061"/>
    <lineage>
        <taxon>Bacteria</taxon>
        <taxon>Pseudomonadati</taxon>
        <taxon>Thermodesulfobacteriota</taxon>
        <taxon>Desulfovibrionia</taxon>
        <taxon>Desulfovibrionales</taxon>
        <taxon>Desulfomicrobiaceae</taxon>
        <taxon>Desulfomicrobium</taxon>
    </lineage>
</organism>
<protein>
    <recommendedName>
        <fullName evidence="2">UspA domain-containing protein</fullName>
    </recommendedName>
</protein>
<dbReference type="EMBL" id="CP014230">
    <property type="protein sequence ID" value="AMD92431.1"/>
    <property type="molecule type" value="Genomic_DNA"/>
</dbReference>
<sequence length="156" mass="17065">MVKIERVLVPVDGSDSSKNAAKYAAHLLNARNPTLYLLHVVEAVNMAIGGESAEELRKANEAKAMALLEEYRKMVEACGFKNTELLARSGRRPDYVILNTQEELDCDMIIIGSRGQSALENVVMGSVVTGVLEEATCPVLVTRNLRGRYLEEATGL</sequence>
<name>A0A120KMY0_9BACT</name>
<proteinExistence type="inferred from homology"/>
<dbReference type="RefSeq" id="WP_066603841.1">
    <property type="nucleotide sequence ID" value="NZ_CP014230.1"/>
</dbReference>
<dbReference type="Pfam" id="PF00582">
    <property type="entry name" value="Usp"/>
    <property type="match status" value="1"/>
</dbReference>
<dbReference type="STRING" id="888061.AXF15_04435"/>
<evidence type="ECO:0000313" key="4">
    <source>
        <dbReference type="Proteomes" id="UP000063964"/>
    </source>
</evidence>
<dbReference type="PANTHER" id="PTHR46268">
    <property type="entry name" value="STRESS RESPONSE PROTEIN NHAX"/>
    <property type="match status" value="1"/>
</dbReference>
<dbReference type="Gene3D" id="3.40.50.620">
    <property type="entry name" value="HUPs"/>
    <property type="match status" value="1"/>
</dbReference>
<dbReference type="InterPro" id="IPR014729">
    <property type="entry name" value="Rossmann-like_a/b/a_fold"/>
</dbReference>
<keyword evidence="4" id="KW-1185">Reference proteome</keyword>
<dbReference type="Proteomes" id="UP000063964">
    <property type="component" value="Chromosome"/>
</dbReference>
<dbReference type="InterPro" id="IPR006015">
    <property type="entry name" value="Universal_stress_UspA"/>
</dbReference>
<evidence type="ECO:0000256" key="1">
    <source>
        <dbReference type="ARBA" id="ARBA00008791"/>
    </source>
</evidence>
<dbReference type="InterPro" id="IPR006016">
    <property type="entry name" value="UspA"/>
</dbReference>
<dbReference type="PANTHER" id="PTHR46268:SF6">
    <property type="entry name" value="UNIVERSAL STRESS PROTEIN UP12"/>
    <property type="match status" value="1"/>
</dbReference>
<dbReference type="SUPFAM" id="SSF52402">
    <property type="entry name" value="Adenine nucleotide alpha hydrolases-like"/>
    <property type="match status" value="1"/>
</dbReference>
<feature type="domain" description="UspA" evidence="2">
    <location>
        <begin position="4"/>
        <end position="143"/>
    </location>
</feature>
<comment type="similarity">
    <text evidence="1">Belongs to the universal stress protein A family.</text>
</comment>
<gene>
    <name evidence="3" type="ORF">AXF15_04435</name>
</gene>
<evidence type="ECO:0000259" key="2">
    <source>
        <dbReference type="Pfam" id="PF00582"/>
    </source>
</evidence>
<dbReference type="CDD" id="cd00293">
    <property type="entry name" value="USP-like"/>
    <property type="match status" value="1"/>
</dbReference>
<dbReference type="PRINTS" id="PR01438">
    <property type="entry name" value="UNVRSLSTRESS"/>
</dbReference>
<dbReference type="OrthoDB" id="9788959at2"/>